<dbReference type="PANTHER" id="PTHR43674:SF2">
    <property type="entry name" value="BETA-UREIDOPROPIONASE"/>
    <property type="match status" value="1"/>
</dbReference>
<dbReference type="GO" id="GO:0016811">
    <property type="term" value="F:hydrolase activity, acting on carbon-nitrogen (but not peptide) bonds, in linear amides"/>
    <property type="evidence" value="ECO:0007669"/>
    <property type="project" value="UniProtKB-ARBA"/>
</dbReference>
<keyword evidence="1" id="KW-0378">Hydrolase</keyword>
<dbReference type="Pfam" id="PF00795">
    <property type="entry name" value="CN_hydrolase"/>
    <property type="match status" value="1"/>
</dbReference>
<dbReference type="Gene3D" id="3.60.110.10">
    <property type="entry name" value="Carbon-nitrogen hydrolase"/>
    <property type="match status" value="1"/>
</dbReference>
<reference evidence="4 5" key="1">
    <citation type="submission" date="2017-10" db="EMBL/GenBank/DDBJ databases">
        <title>Comparative genomics between pathogenic Norcardia.</title>
        <authorList>
            <person name="Zeng L."/>
        </authorList>
    </citation>
    <scope>NUCLEOTIDE SEQUENCE [LARGE SCALE GENOMIC DNA]</scope>
    <source>
        <strain evidence="4 5">NC_YFY_NT001</strain>
    </source>
</reference>
<dbReference type="AlphaFoldDB" id="A0A291RMY8"/>
<accession>A0A291RMY8</accession>
<name>A0A291RMY8_9NOCA</name>
<dbReference type="KEGG" id="ntp:CRH09_23260"/>
<evidence type="ECO:0000313" key="5">
    <source>
        <dbReference type="Proteomes" id="UP000221961"/>
    </source>
</evidence>
<dbReference type="PANTHER" id="PTHR43674">
    <property type="entry name" value="NITRILASE C965.09-RELATED"/>
    <property type="match status" value="1"/>
</dbReference>
<dbReference type="InterPro" id="IPR036526">
    <property type="entry name" value="C-N_Hydrolase_sf"/>
</dbReference>
<evidence type="ECO:0000256" key="1">
    <source>
        <dbReference type="ARBA" id="ARBA00022801"/>
    </source>
</evidence>
<dbReference type="SUPFAM" id="SSF56317">
    <property type="entry name" value="Carbon-nitrogen hydrolase"/>
    <property type="match status" value="1"/>
</dbReference>
<evidence type="ECO:0000259" key="3">
    <source>
        <dbReference type="PROSITE" id="PS50263"/>
    </source>
</evidence>
<feature type="region of interest" description="Disordered" evidence="2">
    <location>
        <begin position="238"/>
        <end position="275"/>
    </location>
</feature>
<dbReference type="InterPro" id="IPR003010">
    <property type="entry name" value="C-N_Hydrolase"/>
</dbReference>
<dbReference type="Proteomes" id="UP000221961">
    <property type="component" value="Chromosome"/>
</dbReference>
<dbReference type="CDD" id="cd07197">
    <property type="entry name" value="nitrilase"/>
    <property type="match status" value="1"/>
</dbReference>
<evidence type="ECO:0000313" key="4">
    <source>
        <dbReference type="EMBL" id="ATL68668.1"/>
    </source>
</evidence>
<feature type="compositionally biased region" description="Pro residues" evidence="2">
    <location>
        <begin position="259"/>
        <end position="270"/>
    </location>
</feature>
<gene>
    <name evidence="4" type="ORF">CRH09_23260</name>
</gene>
<sequence length="316" mass="34350">MKRITVAAVQTTSENGAVERNLRNAASLVREAVRRGARLVVCPEFLAAGYEYRESIWSSGEPRGGATERWLAGLASEHDIYIGASYLEADGHQFYNTFALFGPGGELLGRVRKGSLPAFEGWYFAPSAEPKVIDTDLGRLGIGICNDNQTAEFFRHMVDQAPDLLLMPHSAPTPQLPLLAGQFRRQFSTIAEFYAREFGIPVVFANKVSTRTTWTPVPYFLWYGCPSAAKASRRSIWPVDNSSSKKGAPNPSSSGRCPWTPPANAPPTSSPPAIGHIIRSCPRPSAVGAFELLTAQAHRAYSTNPRRAAAAESIAL</sequence>
<dbReference type="RefSeq" id="WP_098695734.1">
    <property type="nucleotide sequence ID" value="NZ_CP023778.1"/>
</dbReference>
<protein>
    <recommendedName>
        <fullName evidence="3">CN hydrolase domain-containing protein</fullName>
    </recommendedName>
</protein>
<dbReference type="GeneID" id="88360269"/>
<dbReference type="InterPro" id="IPR050345">
    <property type="entry name" value="Aliph_Amidase/BUP"/>
</dbReference>
<evidence type="ECO:0000256" key="2">
    <source>
        <dbReference type="SAM" id="MobiDB-lite"/>
    </source>
</evidence>
<dbReference type="EMBL" id="CP023778">
    <property type="protein sequence ID" value="ATL68668.1"/>
    <property type="molecule type" value="Genomic_DNA"/>
</dbReference>
<organism evidence="4 5">
    <name type="scientific">Nocardia terpenica</name>
    <dbReference type="NCBI Taxonomy" id="455432"/>
    <lineage>
        <taxon>Bacteria</taxon>
        <taxon>Bacillati</taxon>
        <taxon>Actinomycetota</taxon>
        <taxon>Actinomycetes</taxon>
        <taxon>Mycobacteriales</taxon>
        <taxon>Nocardiaceae</taxon>
        <taxon>Nocardia</taxon>
    </lineage>
</organism>
<dbReference type="PROSITE" id="PS50263">
    <property type="entry name" value="CN_HYDROLASE"/>
    <property type="match status" value="1"/>
</dbReference>
<feature type="domain" description="CN hydrolase" evidence="3">
    <location>
        <begin position="4"/>
        <end position="243"/>
    </location>
</feature>
<feature type="compositionally biased region" description="Polar residues" evidence="2">
    <location>
        <begin position="240"/>
        <end position="255"/>
    </location>
</feature>
<proteinExistence type="predicted"/>